<dbReference type="InterPro" id="IPR046960">
    <property type="entry name" value="PPR_At4g14850-like_plant"/>
</dbReference>
<dbReference type="Pfam" id="PF01535">
    <property type="entry name" value="PPR"/>
    <property type="match status" value="4"/>
</dbReference>
<dbReference type="PANTHER" id="PTHR47926">
    <property type="entry name" value="PENTATRICOPEPTIDE REPEAT-CONTAINING PROTEIN"/>
    <property type="match status" value="1"/>
</dbReference>
<accession>A0A6A1V6K2</accession>
<dbReference type="FunFam" id="1.25.40.10:FF:000242">
    <property type="entry name" value="Pentatricopeptide repeat-containing protein"/>
    <property type="match status" value="1"/>
</dbReference>
<evidence type="ECO:0000256" key="1">
    <source>
        <dbReference type="ARBA" id="ARBA00022737"/>
    </source>
</evidence>
<evidence type="ECO:0000256" key="3">
    <source>
        <dbReference type="SAM" id="MobiDB-lite"/>
    </source>
</evidence>
<feature type="region of interest" description="Disordered" evidence="3">
    <location>
        <begin position="20"/>
        <end position="54"/>
    </location>
</feature>
<reference evidence="4 5" key="1">
    <citation type="journal article" date="2019" name="Plant Biotechnol. J.">
        <title>The red bayberry genome and genetic basis of sex determination.</title>
        <authorList>
            <person name="Jia H.M."/>
            <person name="Jia H.J."/>
            <person name="Cai Q.L."/>
            <person name="Wang Y."/>
            <person name="Zhao H.B."/>
            <person name="Yang W.F."/>
            <person name="Wang G.Y."/>
            <person name="Li Y.H."/>
            <person name="Zhan D.L."/>
            <person name="Shen Y.T."/>
            <person name="Niu Q.F."/>
            <person name="Chang L."/>
            <person name="Qiu J."/>
            <person name="Zhao L."/>
            <person name="Xie H.B."/>
            <person name="Fu W.Y."/>
            <person name="Jin J."/>
            <person name="Li X.W."/>
            <person name="Jiao Y."/>
            <person name="Zhou C.C."/>
            <person name="Tu T."/>
            <person name="Chai C.Y."/>
            <person name="Gao J.L."/>
            <person name="Fan L.J."/>
            <person name="van de Weg E."/>
            <person name="Wang J.Y."/>
            <person name="Gao Z.S."/>
        </authorList>
    </citation>
    <scope>NUCLEOTIDE SEQUENCE [LARGE SCALE GENOMIC DNA]</scope>
    <source>
        <tissue evidence="4">Leaves</tissue>
    </source>
</reference>
<sequence length="952" mass="106610">MQSLKRITLSPSITNQFHKLSSAIPKPHLKDISTKPPSSTSRSSRKGNEEWNDSWETAWLPEDLSGKHRAPWETDVNFPSSDTGVVLSSEVDAESKAFVEDMNENWNQRKGSKSKEQEKQQSDGKSSNSSLYNLENLKKDYRLKKQRIHAGLWIKEIEKQEEAKLGDPISGGGDDIEKLLDSCSEIFDTSNNDLNGSNIPSSSELKNKPDGWETITKAQDGNVWEMSQREEDILLQEFDRRIAYSKFQIASFIKTHIFSRRRPIDGWKYMIEELGPNAKKGKGSVSRLPSLSDASTQPFKEEKTPLDGRLTPLKGSSFASLTKGVRLFENSCSVFLQTNVLHLLRQSPEAGVMTLVSTSYSRLQIFPIWTRIVNPQHHSTFSQDQTLIRLLKSCKKISETSQIHGFMVKTGLDLVPFTVSKLLACAIQDMEYAASIFKYIQDPNLYMFNTMIRGCSIGDCPNQAFGVFNHLRAQEVMLDQFSFVTTLKACARVLAFGAGQGIHGVVVRSGHGLFINVKNTLLHLYCGCGRISDAHKLFDEFPRENDLVSWNTLMGGYLHLSQPSMVLYLFWHMCMKDLRPSVTTLLCVLSASSDSGNLGGGEGLHGHCIKVGFCSDLNLVTALIDMYAKTGNIELGRMIFDEVAEKDVVLWNCVIDNYARNGMVEKALALLHDMKLQQVKPNSSTLAGLLSACAASGAINLGRNIDNYVEQEELVLDVVLGTALVDMYAKCGFLEKAIEIFDRMESKDVKSWTAMISGYGVHGQATNAIKLFYRMEQEGFRPNAVTFLAMLSAFSHGGLVTEGMRCFERMVCEYGLSPQVEHYGCMIDLFGRAGLLEEAHKLINSLPIKGDTTAWRSLLAACRTYGNVKLGERVKRVLEKVYDEHPTDSILLSSTYAIAGRLPEERKFEELKEENIIEKVKCKSLETEEEKVKKEAGCSMIEVDSQWWTVDT</sequence>
<comment type="caution">
    <text evidence="4">The sequence shown here is derived from an EMBL/GenBank/DDBJ whole genome shotgun (WGS) entry which is preliminary data.</text>
</comment>
<feature type="repeat" description="PPR" evidence="2">
    <location>
        <begin position="717"/>
        <end position="747"/>
    </location>
</feature>
<dbReference type="InterPro" id="IPR011990">
    <property type="entry name" value="TPR-like_helical_dom_sf"/>
</dbReference>
<feature type="repeat" description="PPR" evidence="2">
    <location>
        <begin position="748"/>
        <end position="782"/>
    </location>
</feature>
<name>A0A6A1V6K2_9ROSI</name>
<dbReference type="NCBIfam" id="TIGR00756">
    <property type="entry name" value="PPR"/>
    <property type="match status" value="4"/>
</dbReference>
<proteinExistence type="predicted"/>
<feature type="compositionally biased region" description="Polar residues" evidence="3">
    <location>
        <begin position="287"/>
        <end position="298"/>
    </location>
</feature>
<evidence type="ECO:0000256" key="2">
    <source>
        <dbReference type="PROSITE-ProRule" id="PRU00708"/>
    </source>
</evidence>
<feature type="repeat" description="PPR" evidence="2">
    <location>
        <begin position="546"/>
        <end position="580"/>
    </location>
</feature>
<dbReference type="GO" id="GO:0009451">
    <property type="term" value="P:RNA modification"/>
    <property type="evidence" value="ECO:0007669"/>
    <property type="project" value="InterPro"/>
</dbReference>
<keyword evidence="5" id="KW-1185">Reference proteome</keyword>
<dbReference type="GO" id="GO:0003723">
    <property type="term" value="F:RNA binding"/>
    <property type="evidence" value="ECO:0007669"/>
    <property type="project" value="InterPro"/>
</dbReference>
<feature type="region of interest" description="Disordered" evidence="3">
    <location>
        <begin position="98"/>
        <end position="131"/>
    </location>
</feature>
<protein>
    <recommendedName>
        <fullName evidence="6">Pentatricopeptide repeat-containing protein</fullName>
    </recommendedName>
</protein>
<evidence type="ECO:0008006" key="6">
    <source>
        <dbReference type="Google" id="ProtNLM"/>
    </source>
</evidence>
<dbReference type="AlphaFoldDB" id="A0A6A1V6K2"/>
<feature type="region of interest" description="Disordered" evidence="3">
    <location>
        <begin position="279"/>
        <end position="306"/>
    </location>
</feature>
<feature type="repeat" description="PPR" evidence="2">
    <location>
        <begin position="783"/>
        <end position="818"/>
    </location>
</feature>
<dbReference type="FunFam" id="1.25.40.10:FF:000196">
    <property type="entry name" value="Pentatricopeptide repeat-containing protein At4g14850"/>
    <property type="match status" value="1"/>
</dbReference>
<dbReference type="InterPro" id="IPR002885">
    <property type="entry name" value="PPR_rpt"/>
</dbReference>
<dbReference type="Pfam" id="PF13041">
    <property type="entry name" value="PPR_2"/>
    <property type="match status" value="2"/>
</dbReference>
<evidence type="ECO:0000313" key="4">
    <source>
        <dbReference type="EMBL" id="KAB1208035.1"/>
    </source>
</evidence>
<dbReference type="PROSITE" id="PS51375">
    <property type="entry name" value="PPR"/>
    <property type="match status" value="5"/>
</dbReference>
<organism evidence="4 5">
    <name type="scientific">Morella rubra</name>
    <name type="common">Chinese bayberry</name>
    <dbReference type="NCBI Taxonomy" id="262757"/>
    <lineage>
        <taxon>Eukaryota</taxon>
        <taxon>Viridiplantae</taxon>
        <taxon>Streptophyta</taxon>
        <taxon>Embryophyta</taxon>
        <taxon>Tracheophyta</taxon>
        <taxon>Spermatophyta</taxon>
        <taxon>Magnoliopsida</taxon>
        <taxon>eudicotyledons</taxon>
        <taxon>Gunneridae</taxon>
        <taxon>Pentapetalae</taxon>
        <taxon>rosids</taxon>
        <taxon>fabids</taxon>
        <taxon>Fagales</taxon>
        <taxon>Myricaceae</taxon>
        <taxon>Morella</taxon>
    </lineage>
</organism>
<keyword evidence="1" id="KW-0677">Repeat</keyword>
<evidence type="ECO:0000313" key="5">
    <source>
        <dbReference type="Proteomes" id="UP000516437"/>
    </source>
</evidence>
<dbReference type="Gene3D" id="1.25.40.10">
    <property type="entry name" value="Tetratricopeptide repeat domain"/>
    <property type="match status" value="4"/>
</dbReference>
<dbReference type="Proteomes" id="UP000516437">
    <property type="component" value="Chromosome 7"/>
</dbReference>
<dbReference type="OrthoDB" id="185373at2759"/>
<dbReference type="EMBL" id="RXIC02000025">
    <property type="protein sequence ID" value="KAB1208035.1"/>
    <property type="molecule type" value="Genomic_DNA"/>
</dbReference>
<dbReference type="PANTHER" id="PTHR47926:SF490">
    <property type="entry name" value="REPEAT-LIKE SUPERFAMILY PROTEIN, PUTATIVE-RELATED"/>
    <property type="match status" value="1"/>
</dbReference>
<feature type="compositionally biased region" description="Basic and acidic residues" evidence="3">
    <location>
        <begin position="113"/>
        <end position="122"/>
    </location>
</feature>
<feature type="repeat" description="PPR" evidence="2">
    <location>
        <begin position="647"/>
        <end position="681"/>
    </location>
</feature>
<gene>
    <name evidence="4" type="ORF">CJ030_MR7G000819</name>
</gene>